<sequence>MPYSLVSAATLGFDLVRLPAGRAVADALLAGLAADAPALEQLAAVHPAAGRDREQRAALAVRARKARELAAAVPHLRSAADGLPGADRAAVLVAQLERSTIGDAAAVERVLREDVLGPEHPAVALVDEAVRDAAADVLADAVVGAWAAAVLPPLVARRLTGPFAVATATGVPTTPELDLGPATGALSELLTGLRALDDAGRARWMAAVDASRAERRPWATAMHEASWGAHVSGRTRTLATAQLLAVRAFLDAGFDATAAAAGAWNAVAGCVQGIVMGDLLGSDALAVLFAPQPA</sequence>
<evidence type="ECO:0000313" key="2">
    <source>
        <dbReference type="Proteomes" id="UP000184428"/>
    </source>
</evidence>
<organism evidence="1 2">
    <name type="scientific">Geodermatophilus obscurus</name>
    <dbReference type="NCBI Taxonomy" id="1861"/>
    <lineage>
        <taxon>Bacteria</taxon>
        <taxon>Bacillati</taxon>
        <taxon>Actinomycetota</taxon>
        <taxon>Actinomycetes</taxon>
        <taxon>Geodermatophilales</taxon>
        <taxon>Geodermatophilaceae</taxon>
        <taxon>Geodermatophilus</taxon>
    </lineage>
</organism>
<gene>
    <name evidence="1" type="ORF">SAMN05660350_04378</name>
</gene>
<proteinExistence type="predicted"/>
<evidence type="ECO:0000313" key="1">
    <source>
        <dbReference type="EMBL" id="SHN88144.1"/>
    </source>
</evidence>
<dbReference type="RefSeq" id="WP_072920757.1">
    <property type="nucleotide sequence ID" value="NZ_FRDM01000041.1"/>
</dbReference>
<dbReference type="Proteomes" id="UP000184428">
    <property type="component" value="Unassembled WGS sequence"/>
</dbReference>
<reference evidence="1 2" key="1">
    <citation type="submission" date="2016-12" db="EMBL/GenBank/DDBJ databases">
        <authorList>
            <person name="Song W.-J."/>
            <person name="Kurnit D.M."/>
        </authorList>
    </citation>
    <scope>NUCLEOTIDE SEQUENCE [LARGE SCALE GENOMIC DNA]</scope>
    <source>
        <strain evidence="1 2">DSM 43162</strain>
    </source>
</reference>
<protein>
    <submittedName>
        <fullName evidence="1">Uncharacterized protein</fullName>
    </submittedName>
</protein>
<name>A0A1M7UYV9_9ACTN</name>
<accession>A0A1M7UYV9</accession>
<dbReference type="EMBL" id="FRDM01000041">
    <property type="protein sequence ID" value="SHN88144.1"/>
    <property type="molecule type" value="Genomic_DNA"/>
</dbReference>
<dbReference type="AlphaFoldDB" id="A0A1M7UYV9"/>
<dbReference type="OrthoDB" id="3782200at2"/>